<evidence type="ECO:0000313" key="2">
    <source>
        <dbReference type="Proteomes" id="UP000018958"/>
    </source>
</evidence>
<comment type="caution">
    <text evidence="1">The sequence shown here is derived from an EMBL/GenBank/DDBJ whole genome shotgun (WGS) entry which is preliminary data.</text>
</comment>
<accession>W2XHF6</accession>
<protein>
    <recommendedName>
        <fullName evidence="3">BED-type domain-containing protein</fullName>
    </recommendedName>
</protein>
<sequence>MAPTDMLLQVARPQAKFLPKQVATFFFKRLVNDNNDPTGYFECKACGRSRKQAAGTGYTNLVNHVRNEHPTFEREMESASASATSSFIPWVRQKASNRFAWLEWVVKSNLPLSFVENPVTLSVDTLRLNMESVTREVETIIGAEMPNEFGLMLDGWSNGSEYYLAVYAVYSIKGGGH</sequence>
<organism evidence="1 2">
    <name type="scientific">Phytophthora nicotianae CJ01A1</name>
    <dbReference type="NCBI Taxonomy" id="1317063"/>
    <lineage>
        <taxon>Eukaryota</taxon>
        <taxon>Sar</taxon>
        <taxon>Stramenopiles</taxon>
        <taxon>Oomycota</taxon>
        <taxon>Peronosporomycetes</taxon>
        <taxon>Peronosporales</taxon>
        <taxon>Peronosporaceae</taxon>
        <taxon>Phytophthora</taxon>
    </lineage>
</organism>
<dbReference type="AlphaFoldDB" id="W2XHF6"/>
<evidence type="ECO:0008006" key="3">
    <source>
        <dbReference type="Google" id="ProtNLM"/>
    </source>
</evidence>
<evidence type="ECO:0000313" key="1">
    <source>
        <dbReference type="EMBL" id="ETP22295.1"/>
    </source>
</evidence>
<dbReference type="PANTHER" id="PTHR40866:SF1">
    <property type="entry name" value="BED-TYPE DOMAIN-CONTAINING PROTEIN"/>
    <property type="match status" value="1"/>
</dbReference>
<dbReference type="EMBL" id="ANIX01000972">
    <property type="protein sequence ID" value="ETP22295.1"/>
    <property type="molecule type" value="Genomic_DNA"/>
</dbReference>
<proteinExistence type="predicted"/>
<gene>
    <name evidence="1" type="ORF">F441_04363</name>
</gene>
<dbReference type="Proteomes" id="UP000018958">
    <property type="component" value="Unassembled WGS sequence"/>
</dbReference>
<name>W2XHF6_PHYNI</name>
<reference evidence="1 2" key="1">
    <citation type="submission" date="2013-11" db="EMBL/GenBank/DDBJ databases">
        <title>The Genome Sequence of Phytophthora parasitica CJ01A1.</title>
        <authorList>
            <consortium name="The Broad Institute Genomics Platform"/>
            <person name="Russ C."/>
            <person name="Tyler B."/>
            <person name="Panabieres F."/>
            <person name="Shan W."/>
            <person name="Tripathy S."/>
            <person name="Grunwald N."/>
            <person name="Machado M."/>
            <person name="Johnson C.S."/>
            <person name="Walker B."/>
            <person name="Young S.K."/>
            <person name="Zeng Q."/>
            <person name="Gargeya S."/>
            <person name="Fitzgerald M."/>
            <person name="Haas B."/>
            <person name="Abouelleil A."/>
            <person name="Allen A.W."/>
            <person name="Alvarado L."/>
            <person name="Arachchi H.M."/>
            <person name="Berlin A.M."/>
            <person name="Chapman S.B."/>
            <person name="Gainer-Dewar J."/>
            <person name="Goldberg J."/>
            <person name="Griggs A."/>
            <person name="Gujja S."/>
            <person name="Hansen M."/>
            <person name="Howarth C."/>
            <person name="Imamovic A."/>
            <person name="Ireland A."/>
            <person name="Larimer J."/>
            <person name="McCowan C."/>
            <person name="Murphy C."/>
            <person name="Pearson M."/>
            <person name="Poon T.W."/>
            <person name="Priest M."/>
            <person name="Roberts A."/>
            <person name="Saif S."/>
            <person name="Shea T."/>
            <person name="Sisk P."/>
            <person name="Sykes S."/>
            <person name="Wortman J."/>
            <person name="Nusbaum C."/>
            <person name="Birren B."/>
        </authorList>
    </citation>
    <scope>NUCLEOTIDE SEQUENCE [LARGE SCALE GENOMIC DNA]</scope>
    <source>
        <strain evidence="1 2">CJ01A1</strain>
    </source>
</reference>
<dbReference type="PANTHER" id="PTHR40866">
    <property type="entry name" value="BED-TYPE DOMAIN-CONTAINING PROTEIN"/>
    <property type="match status" value="1"/>
</dbReference>